<comment type="caution">
    <text evidence="4">The sequence shown here is derived from an EMBL/GenBank/DDBJ whole genome shotgun (WGS) entry which is preliminary data.</text>
</comment>
<evidence type="ECO:0000259" key="2">
    <source>
        <dbReference type="Pfam" id="PF02492"/>
    </source>
</evidence>
<comment type="function">
    <text evidence="1">Zinc chaperone that directly transfers zinc cofactor to target proteins, thereby activating them. Zinc is transferred from the CXCC motif in the GTPase domain to the zinc binding site in target proteins in a process requiring GTP hydrolysis.</text>
</comment>
<dbReference type="InterPro" id="IPR027417">
    <property type="entry name" value="P-loop_NTPase"/>
</dbReference>
<dbReference type="Proteomes" id="UP001208935">
    <property type="component" value="Unassembled WGS sequence"/>
</dbReference>
<keyword evidence="5" id="KW-1185">Reference proteome</keyword>
<protein>
    <submittedName>
        <fullName evidence="4">GTP-binding protein</fullName>
    </submittedName>
</protein>
<dbReference type="SUPFAM" id="SSF52540">
    <property type="entry name" value="P-loop containing nucleoside triphosphate hydrolases"/>
    <property type="match status" value="1"/>
</dbReference>
<evidence type="ECO:0000313" key="5">
    <source>
        <dbReference type="Proteomes" id="UP001208935"/>
    </source>
</evidence>
<dbReference type="Pfam" id="PF02492">
    <property type="entry name" value="cobW"/>
    <property type="match status" value="1"/>
</dbReference>
<dbReference type="Gene3D" id="3.40.50.300">
    <property type="entry name" value="P-loop containing nucleotide triphosphate hydrolases"/>
    <property type="match status" value="1"/>
</dbReference>
<proteinExistence type="predicted"/>
<name>A0ABT3KUS5_9BURK</name>
<dbReference type="RefSeq" id="WP_265282490.1">
    <property type="nucleotide sequence ID" value="NZ_QZCW01000002.1"/>
</dbReference>
<feature type="domain" description="CobW/HypB/UreG nucleotide-binding" evidence="2">
    <location>
        <begin position="9"/>
        <end position="183"/>
    </location>
</feature>
<dbReference type="PANTHER" id="PTHR13748:SF59">
    <property type="entry name" value="COBW C-TERMINAL DOMAIN-CONTAINING PROTEIN"/>
    <property type="match status" value="1"/>
</dbReference>
<dbReference type="EMBL" id="QZCW01000002">
    <property type="protein sequence ID" value="MCW5322096.1"/>
    <property type="molecule type" value="Genomic_DNA"/>
</dbReference>
<dbReference type="CDD" id="cd03112">
    <property type="entry name" value="CobW-like"/>
    <property type="match status" value="1"/>
</dbReference>
<dbReference type="InterPro" id="IPR003495">
    <property type="entry name" value="CobW/HypB/UreG_nucleotide-bd"/>
</dbReference>
<evidence type="ECO:0000313" key="4">
    <source>
        <dbReference type="EMBL" id="MCW5322096.1"/>
    </source>
</evidence>
<feature type="domain" description="CobW C-terminal" evidence="3">
    <location>
        <begin position="236"/>
        <end position="307"/>
    </location>
</feature>
<organism evidence="4 5">
    <name type="scientific">Verminephrobacter aporrectodeae subsp. tuberculatae</name>
    <dbReference type="NCBI Taxonomy" id="1110392"/>
    <lineage>
        <taxon>Bacteria</taxon>
        <taxon>Pseudomonadati</taxon>
        <taxon>Pseudomonadota</taxon>
        <taxon>Betaproteobacteria</taxon>
        <taxon>Burkholderiales</taxon>
        <taxon>Comamonadaceae</taxon>
        <taxon>Verminephrobacter</taxon>
    </lineage>
</organism>
<accession>A0ABT3KUS5</accession>
<dbReference type="Pfam" id="PF07683">
    <property type="entry name" value="CobW_C"/>
    <property type="match status" value="1"/>
</dbReference>
<dbReference type="InterPro" id="IPR051316">
    <property type="entry name" value="Zinc-reg_GTPase_activator"/>
</dbReference>
<gene>
    <name evidence="4" type="ORF">D5039_13330</name>
</gene>
<dbReference type="InterPro" id="IPR011629">
    <property type="entry name" value="CobW-like_C"/>
</dbReference>
<dbReference type="PANTHER" id="PTHR13748">
    <property type="entry name" value="COBW-RELATED"/>
    <property type="match status" value="1"/>
</dbReference>
<evidence type="ECO:0000256" key="1">
    <source>
        <dbReference type="ARBA" id="ARBA00045658"/>
    </source>
</evidence>
<evidence type="ECO:0000259" key="3">
    <source>
        <dbReference type="Pfam" id="PF07683"/>
    </source>
</evidence>
<reference evidence="5" key="1">
    <citation type="submission" date="2023-07" db="EMBL/GenBank/DDBJ databases">
        <title>Verminephrobacter genomes.</title>
        <authorList>
            <person name="Lund M.B."/>
        </authorList>
    </citation>
    <scope>NUCLEOTIDE SEQUENCE [LARGE SCALE GENOMIC DNA]</scope>
    <source>
        <strain evidence="5">AtM5-05</strain>
    </source>
</reference>
<sequence>MTLGSRRIPLTVIGGFLGAGKTTLLNHWLRAARGERIAVLVNDFGALNIDTDLIESRSGDTIALSNGCVCCQIGDDLSRAFIDVLASHAAPFDAVVVEASGVSDPWRIAQIGLADPGLSLGGVTVLVDAAALLGHLADPLLADTMLRQLKSADLIVLNKVDAVDAGALARVRARVSALAPATPQFETVQAQVPPVLLRGPALTAGPGPVETLGSAHACDPDCAHPDHGDPAHGSIFQNWSARPSHLFDAAALRQWAAAPPAGLLRLKALLRTGESEWSELQFAGRHASLRRSAAPAGGAAAVVAIGLHGRLPHGALIAQFGEQARRRACDAPHGNAG</sequence>